<protein>
    <submittedName>
        <fullName evidence="1">Uncharacterized protein</fullName>
    </submittedName>
</protein>
<evidence type="ECO:0000313" key="2">
    <source>
        <dbReference type="Proteomes" id="UP000284120"/>
    </source>
</evidence>
<keyword evidence="2" id="KW-1185">Reference proteome</keyword>
<dbReference type="RefSeq" id="WP_113649128.1">
    <property type="nucleotide sequence ID" value="NZ_QMHN01000008.1"/>
</dbReference>
<proteinExistence type="predicted"/>
<reference evidence="1 2" key="1">
    <citation type="submission" date="2018-06" db="EMBL/GenBank/DDBJ databases">
        <title>Pedobacter endophyticus sp. nov., an endophytic bacterium isolated from a leaf of Triticum aestivum.</title>
        <authorList>
            <person name="Zhang L."/>
        </authorList>
    </citation>
    <scope>NUCLEOTIDE SEQUENCE [LARGE SCALE GENOMIC DNA]</scope>
    <source>
        <strain evidence="1 2">CM134L-2</strain>
    </source>
</reference>
<dbReference type="Gene3D" id="3.40.630.30">
    <property type="match status" value="1"/>
</dbReference>
<accession>A0A443YJF2</accession>
<dbReference type="EMBL" id="SAYW01000008">
    <property type="protein sequence ID" value="RWU03889.1"/>
    <property type="molecule type" value="Genomic_DNA"/>
</dbReference>
<dbReference type="AlphaFoldDB" id="A0A443YJF2"/>
<name>A0A443YJF2_9SPHI</name>
<dbReference type="Proteomes" id="UP000284120">
    <property type="component" value="Unassembled WGS sequence"/>
</dbReference>
<organism evidence="1 2">
    <name type="scientific">Pedobacter chitinilyticus</name>
    <dbReference type="NCBI Taxonomy" id="2233776"/>
    <lineage>
        <taxon>Bacteria</taxon>
        <taxon>Pseudomonadati</taxon>
        <taxon>Bacteroidota</taxon>
        <taxon>Sphingobacteriia</taxon>
        <taxon>Sphingobacteriales</taxon>
        <taxon>Sphingobacteriaceae</taxon>
        <taxon>Pedobacter</taxon>
    </lineage>
</organism>
<gene>
    <name evidence="1" type="ORF">DPV69_19580</name>
</gene>
<dbReference type="OrthoDB" id="9811560at2"/>
<evidence type="ECO:0000313" key="1">
    <source>
        <dbReference type="EMBL" id="RWU03889.1"/>
    </source>
</evidence>
<sequence length="320" mass="37911">MLKFLSQDDWIVKMKSQRKLFFNEQPKVVDALVHKHSCTAEYIVFEKKGRVAISFLALVKSKNIISPIHFFYSALWIDPMLGDTKYCEYVSDFLRMLQLQFKKIDIRLSPSIEDVRPFLWAGFSIDNRFTYIKRLDKLEYAKDVHKNIEKSSNATYLYKQELLNKEILDINLRIFLELKLYSKKSINKIKDLITQLSSTEYLTCFSCYFENQLLVSHILFLDKENKIAYTVLKNKQYKEQSGSLHSVLYHHLFIYLKSQGFEYVDLLGANMEPISLFKSRFKADLHTANIVRYSKTRVFFDIVYKKITYLIKRTIVIARS</sequence>
<comment type="caution">
    <text evidence="1">The sequence shown here is derived from an EMBL/GenBank/DDBJ whole genome shotgun (WGS) entry which is preliminary data.</text>
</comment>